<reference evidence="1" key="1">
    <citation type="journal article" date="2021" name="Proc. Natl. Acad. Sci. U.S.A.">
        <title>A Catalog of Tens of Thousands of Viruses from Human Metagenomes Reveals Hidden Associations with Chronic Diseases.</title>
        <authorList>
            <person name="Tisza M.J."/>
            <person name="Buck C.B."/>
        </authorList>
    </citation>
    <scope>NUCLEOTIDE SEQUENCE</scope>
    <source>
        <strain evidence="1">Ctnpt50</strain>
    </source>
</reference>
<protein>
    <submittedName>
        <fullName evidence="1">Uncharacterized protein</fullName>
    </submittedName>
</protein>
<evidence type="ECO:0000313" key="1">
    <source>
        <dbReference type="EMBL" id="DAF49159.1"/>
    </source>
</evidence>
<name>A0A8S5SES7_9CAUD</name>
<organism evidence="1">
    <name type="scientific">Siphoviridae sp. ctnpt50</name>
    <dbReference type="NCBI Taxonomy" id="2827941"/>
    <lineage>
        <taxon>Viruses</taxon>
        <taxon>Duplodnaviria</taxon>
        <taxon>Heunggongvirae</taxon>
        <taxon>Uroviricota</taxon>
        <taxon>Caudoviricetes</taxon>
    </lineage>
</organism>
<dbReference type="EMBL" id="BK032577">
    <property type="protein sequence ID" value="DAF49159.1"/>
    <property type="molecule type" value="Genomic_DNA"/>
</dbReference>
<proteinExistence type="predicted"/>
<sequence length="139" mass="16586">MEYIGDESEFLEGDPVWFARYYYPKRTLGIISQSYGKNIVLEGTTFLFDQFGSTVIWNFVAKKLEYSHDQFVYEVFKAVCSRVKELLEKDGKKRTKYPINYLAQFDKPPVLPKYIEDYSTDKEEKDRIKKEFPEFILEE</sequence>
<accession>A0A8S5SES7</accession>